<evidence type="ECO:0000256" key="1">
    <source>
        <dbReference type="SAM" id="MobiDB-lite"/>
    </source>
</evidence>
<reference evidence="2 3" key="1">
    <citation type="submission" date="2023-03" db="EMBL/GenBank/DDBJ databases">
        <title>Genome insight into feeding habits of ladybird beetles.</title>
        <authorList>
            <person name="Li H.-S."/>
            <person name="Huang Y.-H."/>
            <person name="Pang H."/>
        </authorList>
    </citation>
    <scope>NUCLEOTIDE SEQUENCE [LARGE SCALE GENOMIC DNA]</scope>
    <source>
        <strain evidence="2">SYSU_2023b</strain>
        <tissue evidence="2">Whole body</tissue>
    </source>
</reference>
<protein>
    <submittedName>
        <fullName evidence="2">Uncharacterized protein</fullName>
    </submittedName>
</protein>
<accession>A0AAW1UMZ5</accession>
<gene>
    <name evidence="2" type="ORF">WA026_018071</name>
</gene>
<dbReference type="Proteomes" id="UP001431783">
    <property type="component" value="Unassembled WGS sequence"/>
</dbReference>
<evidence type="ECO:0000313" key="2">
    <source>
        <dbReference type="EMBL" id="KAK9881872.1"/>
    </source>
</evidence>
<name>A0AAW1UMZ5_9CUCU</name>
<keyword evidence="3" id="KW-1185">Reference proteome</keyword>
<feature type="compositionally biased region" description="Low complexity" evidence="1">
    <location>
        <begin position="355"/>
        <end position="370"/>
    </location>
</feature>
<proteinExistence type="predicted"/>
<organism evidence="2 3">
    <name type="scientific">Henosepilachna vigintioctopunctata</name>
    <dbReference type="NCBI Taxonomy" id="420089"/>
    <lineage>
        <taxon>Eukaryota</taxon>
        <taxon>Metazoa</taxon>
        <taxon>Ecdysozoa</taxon>
        <taxon>Arthropoda</taxon>
        <taxon>Hexapoda</taxon>
        <taxon>Insecta</taxon>
        <taxon>Pterygota</taxon>
        <taxon>Neoptera</taxon>
        <taxon>Endopterygota</taxon>
        <taxon>Coleoptera</taxon>
        <taxon>Polyphaga</taxon>
        <taxon>Cucujiformia</taxon>
        <taxon>Coccinelloidea</taxon>
        <taxon>Coccinellidae</taxon>
        <taxon>Epilachninae</taxon>
        <taxon>Epilachnini</taxon>
        <taxon>Henosepilachna</taxon>
    </lineage>
</organism>
<comment type="caution">
    <text evidence="2">The sequence shown here is derived from an EMBL/GenBank/DDBJ whole genome shotgun (WGS) entry which is preliminary data.</text>
</comment>
<dbReference type="EMBL" id="JARQZJ010000071">
    <property type="protein sequence ID" value="KAK9881872.1"/>
    <property type="molecule type" value="Genomic_DNA"/>
</dbReference>
<feature type="region of interest" description="Disordered" evidence="1">
    <location>
        <begin position="477"/>
        <end position="497"/>
    </location>
</feature>
<feature type="region of interest" description="Disordered" evidence="1">
    <location>
        <begin position="349"/>
        <end position="370"/>
    </location>
</feature>
<feature type="region of interest" description="Disordered" evidence="1">
    <location>
        <begin position="777"/>
        <end position="796"/>
    </location>
</feature>
<evidence type="ECO:0000313" key="3">
    <source>
        <dbReference type="Proteomes" id="UP001431783"/>
    </source>
</evidence>
<sequence length="1696" mass="195555">MECKKNRESVKDLEEDLETNSDIALWKYIGPKIGEARNILFSAILDILDKSKSEEHILRRDSLNSIHWKSAKKSIWTLSTTTDRQVGSLRNIHLDSSVFQVLDNVSCTTDNKGTSRQRFNLRNQSTENLEKVVLGRKNAVCVRLNRKAKTSTDIAKLSVQQKKHVGTSSMGLFSQDSIASKKSYYSVKRKKNLVIKCDYSNKSHPLSKHVLQVYQHQSSQVVPEEKSTNVSNEKLLVDDKEISKETNGKSREFKSNAANTTTTVNMSVTNIACEKRNCKKSRRHKKSLQHKWSFMSLNHRHVNRGKHELESNKTSAQSTSYRAKFSKILSKLFNAGLQFSSITHRKDVDKRNNFHDSSPSLTHSSSDTSTLSADDFRISSKYRTSKRYDLPNRRPCNIPPPVALSYNNIPCAAPLFVPILNLPGSEQCKKELRKPCKPPDNKPSINSSFKLYPRSSKTRKFIDSFCGLKSRILASASRGKAPDIPTPPSSSRTSIFSSCNSKTKYDLNRSMEKLPAENRPAFSPTRKEEIRRESPTSRFEIPNGLRYERHLSPKIVASEIESPRRPTFDLPGHPIMVEYPDSSNSDLAYSDNSFTLLSKEAFFSAKPRNTEPCCIPERKYSYDTFKYSMRPPKRSSPEDIFSTRHLYERPKVDHPYSPSSSENDFHYQNSYYPYQYIEHPSTPDEHLYYRGDNTYPQYLSDENEYPPSSMFSRAPSFMPARPISCPLPGKLPNLPPHLLAPQPPIPYYDTDPYSPPYYTYNGSQSYFVDPFTSCSTRSPTSSRSSGHYPLDPPGRPYSYRHDVPSTRSLREHLWYPHGQNILPKVFDYQKYVNPDDQEEFARFGKSRSLSVPTYPMESFGSECLLDPNYSAPKVRRKKMPKYMGYPHALPQAPFNMHPTNHLYYPQFPENPRELTQPSHRYHSRKHLQTDIMNSPNRKRRSTKSSCHSILLDQRISTRKGMGHGRQLVHSSSSVASITFNTSPKYELRNSSGSCSDVSVSRSSATILLSKYKSIDGKYKYQYRSSCTSSKTQTSESIMNFQSIQKRKKRVSCDCSKSRSKPMPLKRNAFNAPTRHNSLYYCKQNEIPSESYRNMIGLRSQVCSSATDVYWNFKFKYGKIKHFDDRIKFELQKIGIDQLIEASKPAKCCKQTILNQPTKGNLPYAASLASLPLDDTDIKVIKQSVKMASKKKDFNCGDTPETRKKLMYYANILSDDYNMRKPKAEPQYEIRYMYYKLYDEENVENLVNKKYNEKIKNKFHRLVSCLLERPRHNPKLIFEASLNDHFRGQSLIKSVFNGLEEKKRTQENGYILNRSTIVPHEQSRILRGYLVIKSGNPPGLSESSKVALCYNIDERHKFFSNFSSCSQSKFDELLFKDERSVLSRIYKKLSSMNFSAAYRNFKKKTKKCLNSEDLIPKISIYDLNELMKSQIIESIVDKYEMMIVYSVQCFESRICLKNICQHTYKSLERSILSTPSIQLRLESCLSGLEAILRIIANFKTYVEKAITDDDKLLDNLEQYLRLKMQVSISDTFNNAINFEVNIDKLENNCTFFSSKGKFTGKTKCLCCKAENYGRNEIYCCDKNRRLIKLIHQNQIVYSSIINPKKSLKLMQELVTMSRNYSNEKNLNISSSTSENERIRQEQTYLGHNSQKVISEGFNNNHTVFEIQNESSDIECSVFRGEEFLSKHFLRNLSKKKY</sequence>